<dbReference type="SMART" id="SM00194">
    <property type="entry name" value="PTPc"/>
    <property type="match status" value="1"/>
</dbReference>
<dbReference type="InterPro" id="IPR016130">
    <property type="entry name" value="Tyr_Pase_AS"/>
</dbReference>
<dbReference type="Pfam" id="PF00102">
    <property type="entry name" value="Y_phosphatase"/>
    <property type="match status" value="1"/>
</dbReference>
<dbReference type="Gene3D" id="3.90.190.10">
    <property type="entry name" value="Protein tyrosine phosphatase superfamily"/>
    <property type="match status" value="1"/>
</dbReference>
<evidence type="ECO:0008006" key="6">
    <source>
        <dbReference type="Google" id="ProtNLM"/>
    </source>
</evidence>
<dbReference type="PROSITE" id="PS00383">
    <property type="entry name" value="TYR_PHOSPHATASE_1"/>
    <property type="match status" value="1"/>
</dbReference>
<feature type="region of interest" description="Disordered" evidence="1">
    <location>
        <begin position="26"/>
        <end position="88"/>
    </location>
</feature>
<evidence type="ECO:0000256" key="1">
    <source>
        <dbReference type="SAM" id="MobiDB-lite"/>
    </source>
</evidence>
<dbReference type="SUPFAM" id="SSF52799">
    <property type="entry name" value="(Phosphotyrosine protein) phosphatases II"/>
    <property type="match status" value="1"/>
</dbReference>
<organism evidence="4 5">
    <name type="scientific">Parastrongyloides trichosuri</name>
    <name type="common">Possum-specific nematode worm</name>
    <dbReference type="NCBI Taxonomy" id="131310"/>
    <lineage>
        <taxon>Eukaryota</taxon>
        <taxon>Metazoa</taxon>
        <taxon>Ecdysozoa</taxon>
        <taxon>Nematoda</taxon>
        <taxon>Chromadorea</taxon>
        <taxon>Rhabditida</taxon>
        <taxon>Tylenchina</taxon>
        <taxon>Panagrolaimomorpha</taxon>
        <taxon>Strongyloidoidea</taxon>
        <taxon>Strongyloididae</taxon>
        <taxon>Parastrongyloides</taxon>
    </lineage>
</organism>
<feature type="region of interest" description="Disordered" evidence="1">
    <location>
        <begin position="100"/>
        <end position="147"/>
    </location>
</feature>
<proteinExistence type="predicted"/>
<dbReference type="SMART" id="SM00404">
    <property type="entry name" value="PTPc_motif"/>
    <property type="match status" value="1"/>
</dbReference>
<dbReference type="PRINTS" id="PR00700">
    <property type="entry name" value="PRTYPHPHTASE"/>
</dbReference>
<dbReference type="InterPro" id="IPR000242">
    <property type="entry name" value="PTP_cat"/>
</dbReference>
<evidence type="ECO:0000313" key="4">
    <source>
        <dbReference type="Proteomes" id="UP000038045"/>
    </source>
</evidence>
<dbReference type="InterPro" id="IPR000387">
    <property type="entry name" value="Tyr_Pase_dom"/>
</dbReference>
<feature type="compositionally biased region" description="Basic and acidic residues" evidence="1">
    <location>
        <begin position="102"/>
        <end position="114"/>
    </location>
</feature>
<name>A0A0N4ZET3_PARTI</name>
<dbReference type="PROSITE" id="PS50056">
    <property type="entry name" value="TYR_PHOSPHATASE_2"/>
    <property type="match status" value="1"/>
</dbReference>
<sequence>MDGSGFKKFNPLQKLGKFKNIFQSKNVLEKDKDRKSNKKEEDKDEERTERKKGYAVMCNGDGVEKKDKHGNRKKESKTDKKYRIEEEKDPRILPMIIAAPNNKHDGSTKQRNFSENKNVVTPPEKRQKNPSMIPPQPSPNASPAVSPAAPIMTQHLHPQVTQQTQIPRGMSGQMVIPKKTKISEIPRNILEKIADDFTNNSISISIKGLKLAFETEFPDSYIPPPELSPTFNLPENADKNRNKGIPCIEASRVVLKDNITPGNYIHANYINSSISRQRLIITQAPMTTTIVNFWRMIWQEQCEYIVMLCDFSDNPKRICSEYFPKPGSESKFGPFTILNKGSEIHSCNTSLIITQLSLRYNDKDLSICHIQWKNLPENGCPPPWEATVPIIYDIVKTSTKPIVIHCTSGVRRSGYVGAIFICLDDFYKGILPKDLITTIKNMRSERAFAVRTPAEYLFIHLQLIQFMINSNYITNSQRLMEFFDEYDPEHRKQNKKEKDIECVSAFGMCAASPK</sequence>
<dbReference type="InterPro" id="IPR052782">
    <property type="entry name" value="Oocyte-zygote_transition_reg"/>
</dbReference>
<dbReference type="GO" id="GO:0004725">
    <property type="term" value="F:protein tyrosine phosphatase activity"/>
    <property type="evidence" value="ECO:0007669"/>
    <property type="project" value="InterPro"/>
</dbReference>
<evidence type="ECO:0000259" key="2">
    <source>
        <dbReference type="PROSITE" id="PS50055"/>
    </source>
</evidence>
<reference evidence="5" key="1">
    <citation type="submission" date="2017-02" db="UniProtKB">
        <authorList>
            <consortium name="WormBaseParasite"/>
        </authorList>
    </citation>
    <scope>IDENTIFICATION</scope>
</reference>
<dbReference type="AlphaFoldDB" id="A0A0N4ZET3"/>
<keyword evidence="4" id="KW-1185">Reference proteome</keyword>
<feature type="compositionally biased region" description="Basic and acidic residues" evidence="1">
    <location>
        <begin position="27"/>
        <end position="52"/>
    </location>
</feature>
<dbReference type="PROSITE" id="PS50055">
    <property type="entry name" value="TYR_PHOSPHATASE_PTP"/>
    <property type="match status" value="1"/>
</dbReference>
<dbReference type="InterPro" id="IPR029021">
    <property type="entry name" value="Prot-tyrosine_phosphatase-like"/>
</dbReference>
<dbReference type="CDD" id="cd00047">
    <property type="entry name" value="PTPc"/>
    <property type="match status" value="1"/>
</dbReference>
<protein>
    <recommendedName>
        <fullName evidence="6">Tyrosine-protein phosphatase domain-containing protein</fullName>
    </recommendedName>
</protein>
<feature type="domain" description="Tyrosine specific protein phosphatases" evidence="3">
    <location>
        <begin position="385"/>
        <end position="457"/>
    </location>
</feature>
<dbReference type="PANTHER" id="PTHR46163">
    <property type="entry name" value="TYROSINE-PROTEIN PHOSPHATASE-RELATED"/>
    <property type="match status" value="1"/>
</dbReference>
<feature type="compositionally biased region" description="Basic and acidic residues" evidence="1">
    <location>
        <begin position="76"/>
        <end position="88"/>
    </location>
</feature>
<dbReference type="WBParaSite" id="PTRK_0000626600.1">
    <property type="protein sequence ID" value="PTRK_0000626600.1"/>
    <property type="gene ID" value="PTRK_0000626600"/>
</dbReference>
<evidence type="ECO:0000259" key="3">
    <source>
        <dbReference type="PROSITE" id="PS50056"/>
    </source>
</evidence>
<evidence type="ECO:0000313" key="5">
    <source>
        <dbReference type="WBParaSite" id="PTRK_0000626600.1"/>
    </source>
</evidence>
<dbReference type="STRING" id="131310.A0A0N4ZET3"/>
<feature type="domain" description="Tyrosine-protein phosphatase" evidence="2">
    <location>
        <begin position="232"/>
        <end position="466"/>
    </location>
</feature>
<accession>A0A0N4ZET3</accession>
<dbReference type="InterPro" id="IPR003595">
    <property type="entry name" value="Tyr_Pase_cat"/>
</dbReference>
<dbReference type="Proteomes" id="UP000038045">
    <property type="component" value="Unplaced"/>
</dbReference>